<organism evidence="2 3">
    <name type="scientific">Caenorhabditis japonica</name>
    <dbReference type="NCBI Taxonomy" id="281687"/>
    <lineage>
        <taxon>Eukaryota</taxon>
        <taxon>Metazoa</taxon>
        <taxon>Ecdysozoa</taxon>
        <taxon>Nematoda</taxon>
        <taxon>Chromadorea</taxon>
        <taxon>Rhabditida</taxon>
        <taxon>Rhabditina</taxon>
        <taxon>Rhabditomorpha</taxon>
        <taxon>Rhabditoidea</taxon>
        <taxon>Rhabditidae</taxon>
        <taxon>Peloderinae</taxon>
        <taxon>Caenorhabditis</taxon>
    </lineage>
</organism>
<accession>A0A8R1HNE5</accession>
<feature type="domain" description="Methyltransferase FkbM" evidence="1">
    <location>
        <begin position="154"/>
        <end position="344"/>
    </location>
</feature>
<dbReference type="EnsemblMetazoa" id="CJA04145.1">
    <property type="protein sequence ID" value="CJA04145.1"/>
    <property type="gene ID" value="WBGene00123348"/>
</dbReference>
<protein>
    <submittedName>
        <fullName evidence="2">Methyltransf_21 domain-containing protein</fullName>
    </submittedName>
</protein>
<evidence type="ECO:0000313" key="3">
    <source>
        <dbReference type="Proteomes" id="UP000005237"/>
    </source>
</evidence>
<keyword evidence="3" id="KW-1185">Reference proteome</keyword>
<evidence type="ECO:0000259" key="1">
    <source>
        <dbReference type="Pfam" id="PF05050"/>
    </source>
</evidence>
<dbReference type="PANTHER" id="PTHR22989:SF6">
    <property type="entry name" value="METHYLTRANSFERASE FKBM DOMAIN-CONTAINING PROTEIN"/>
    <property type="match status" value="1"/>
</dbReference>
<reference evidence="3" key="1">
    <citation type="submission" date="2010-08" db="EMBL/GenBank/DDBJ databases">
        <authorList>
            <consortium name="Caenorhabditis japonica Sequencing Consortium"/>
            <person name="Wilson R.K."/>
        </authorList>
    </citation>
    <scope>NUCLEOTIDE SEQUENCE [LARGE SCALE GENOMIC DNA]</scope>
    <source>
        <strain evidence="3">DF5081</strain>
    </source>
</reference>
<name>A0A8R1HNE5_CAEJA</name>
<dbReference type="AlphaFoldDB" id="A0A8R1HNE5"/>
<sequence length="385" mass="44709">MRSLQVPLLISFCFVSVCFLLFSNSRYASISFPTVYQTSSNVTASIPQNNNILKYKGVVEPMDGVGFTFQELGDVPLSPRFEYFNTLPDCMNNNAHYVDGKQKNGEISVVKVMETFKECITKHIESYKDDIPRIMHTWEANTTRCEESLKIEDFLKIEEFKNQHESKFAVMPKCKEEHIMVTLGVGHEVSAEVQLNRTLSNVKFLGADPIIEPNIRLYSQFGRFFPFAVGRQSGTDNFRVLPNQNQKTSLFCFVCLQMCLFNCLLGEYVYQDVTTIEVIYVLKNIMKLSWIDFLWIDIEGGEIQWLDYFYRDGQFDQNGITICQFNTELHPQYVKNGAVKFYEFVDRLAKDGRYLFMKARTTGVGVFRMFFLNMEHPKCLKKYIL</sequence>
<dbReference type="InterPro" id="IPR006342">
    <property type="entry name" value="FkbM_mtfrase"/>
</dbReference>
<dbReference type="Pfam" id="PF05050">
    <property type="entry name" value="Methyltransf_21"/>
    <property type="match status" value="1"/>
</dbReference>
<dbReference type="PANTHER" id="PTHR22989">
    <property type="entry name" value="UNCHARACTERIZED DUF13 C.ELEGANS"/>
    <property type="match status" value="1"/>
</dbReference>
<reference evidence="2" key="2">
    <citation type="submission" date="2022-06" db="UniProtKB">
        <authorList>
            <consortium name="EnsemblMetazoa"/>
        </authorList>
    </citation>
    <scope>IDENTIFICATION</scope>
    <source>
        <strain evidence="2">DF5081</strain>
    </source>
</reference>
<proteinExistence type="predicted"/>
<evidence type="ECO:0000313" key="2">
    <source>
        <dbReference type="EnsemblMetazoa" id="CJA04145.1"/>
    </source>
</evidence>
<dbReference type="Proteomes" id="UP000005237">
    <property type="component" value="Unassembled WGS sequence"/>
</dbReference>